<accession>A0A3B0YXF4</accession>
<sequence>MSDETDEAIYPIANWDIGPIEAHKLVVFRPHFISSPEQTTEDAQISRYYAMTIEQAKELRLALVSAIAVLER</sequence>
<organism evidence="1">
    <name type="scientific">hydrothermal vent metagenome</name>
    <dbReference type="NCBI Taxonomy" id="652676"/>
    <lineage>
        <taxon>unclassified sequences</taxon>
        <taxon>metagenomes</taxon>
        <taxon>ecological metagenomes</taxon>
    </lineage>
</organism>
<evidence type="ECO:0000313" key="1">
    <source>
        <dbReference type="EMBL" id="VAW73076.1"/>
    </source>
</evidence>
<gene>
    <name evidence="1" type="ORF">MNBD_GAMMA10-469</name>
</gene>
<protein>
    <submittedName>
        <fullName evidence="1">Uncharacterized protein</fullName>
    </submittedName>
</protein>
<proteinExistence type="predicted"/>
<reference evidence="1" key="1">
    <citation type="submission" date="2018-06" db="EMBL/GenBank/DDBJ databases">
        <authorList>
            <person name="Zhirakovskaya E."/>
        </authorList>
    </citation>
    <scope>NUCLEOTIDE SEQUENCE</scope>
</reference>
<dbReference type="Pfam" id="PF13991">
    <property type="entry name" value="BssS"/>
    <property type="match status" value="1"/>
</dbReference>
<dbReference type="AlphaFoldDB" id="A0A3B0YXF4"/>
<dbReference type="EMBL" id="UOFJ01000698">
    <property type="protein sequence ID" value="VAW73076.1"/>
    <property type="molecule type" value="Genomic_DNA"/>
</dbReference>
<dbReference type="InterPro" id="IPR025730">
    <property type="entry name" value="Biofilm_BssS"/>
</dbReference>
<name>A0A3B0YXF4_9ZZZZ</name>